<dbReference type="InterPro" id="IPR052340">
    <property type="entry name" value="RNase_Y/CdgJ"/>
</dbReference>
<dbReference type="Pfam" id="PF00563">
    <property type="entry name" value="EAL"/>
    <property type="match status" value="1"/>
</dbReference>
<name>A0A6N6RRB4_9GAMM</name>
<dbReference type="PANTHER" id="PTHR33525">
    <property type="match status" value="1"/>
</dbReference>
<sequence length="409" mass="47035">MYAYVARQPILSRKKQTIGYELLFRDGESNAFPNIEANQATSRLLVENFMSTGCNPALESPRSFINFPQESLISLVPTAFPKRKIVVEVLETCIPNDELFSAIKHLHRMGYIIALDDFSLDAVWDRFLPYSHIVKLDIMQLGIDVACEYVKQRKQQGCKRHYLAEKVETNDEFQQAFDAGFHFYQGYFFSKPEIIKNRVVKPEELLTMQLYQEVCREEVDFSRIEQLIAQDVSLSYQLLKFVNTASVRLENPISSFKQALVYLGEEQIKMFVTLIATAHAAINKPKALYKQSLVKGRFCELMICRIQNGTPGQQAFIVGLFSLLDALLDRKIDDVLEQLSLDREIEQAILLREGLLGSMLELYEGIDKGDWKSIDQTSRLLGFSPRTVEKTYQDAEKWYQMISCQSNQP</sequence>
<dbReference type="AlphaFoldDB" id="A0A6N6RRB4"/>
<dbReference type="Gene3D" id="3.20.20.450">
    <property type="entry name" value="EAL domain"/>
    <property type="match status" value="1"/>
</dbReference>
<protein>
    <submittedName>
        <fullName evidence="2">HDOD domain-containing protein</fullName>
    </submittedName>
</protein>
<dbReference type="InterPro" id="IPR035919">
    <property type="entry name" value="EAL_sf"/>
</dbReference>
<dbReference type="EMBL" id="WBVP01000015">
    <property type="protein sequence ID" value="KAB2823952.1"/>
    <property type="molecule type" value="Genomic_DNA"/>
</dbReference>
<reference evidence="2 3" key="1">
    <citation type="submission" date="2019-09" db="EMBL/GenBank/DDBJ databases">
        <title>Genome of Aliivibrio finisterrensis LMG 23869 (type strain).</title>
        <authorList>
            <person name="Bowman J.P."/>
        </authorList>
    </citation>
    <scope>NUCLEOTIDE SEQUENCE [LARGE SCALE GENOMIC DNA]</scope>
    <source>
        <strain evidence="2 3">LMG 23869</strain>
    </source>
</reference>
<comment type="caution">
    <text evidence="2">The sequence shown here is derived from an EMBL/GenBank/DDBJ whole genome shotgun (WGS) entry which is preliminary data.</text>
</comment>
<dbReference type="SMART" id="SM00052">
    <property type="entry name" value="EAL"/>
    <property type="match status" value="1"/>
</dbReference>
<dbReference type="SUPFAM" id="SSF141868">
    <property type="entry name" value="EAL domain-like"/>
    <property type="match status" value="1"/>
</dbReference>
<accession>A0A6N6RRB4</accession>
<evidence type="ECO:0000259" key="1">
    <source>
        <dbReference type="PROSITE" id="PS51833"/>
    </source>
</evidence>
<dbReference type="Proteomes" id="UP000434870">
    <property type="component" value="Unassembled WGS sequence"/>
</dbReference>
<dbReference type="InterPro" id="IPR014408">
    <property type="entry name" value="dGMP_Pdiesterase_EAL/HD-GYP"/>
</dbReference>
<dbReference type="Pfam" id="PF08668">
    <property type="entry name" value="HDOD"/>
    <property type="match status" value="1"/>
</dbReference>
<dbReference type="InterPro" id="IPR013976">
    <property type="entry name" value="HDOD"/>
</dbReference>
<dbReference type="PIRSF" id="PIRSF003180">
    <property type="entry name" value="DiGMPpdiest_YuxH"/>
    <property type="match status" value="1"/>
</dbReference>
<feature type="domain" description="HDOD" evidence="1">
    <location>
        <begin position="200"/>
        <end position="387"/>
    </location>
</feature>
<dbReference type="InterPro" id="IPR001633">
    <property type="entry name" value="EAL_dom"/>
</dbReference>
<dbReference type="SUPFAM" id="SSF109604">
    <property type="entry name" value="HD-domain/PDEase-like"/>
    <property type="match status" value="1"/>
</dbReference>
<dbReference type="Gene3D" id="1.10.3210.10">
    <property type="entry name" value="Hypothetical protein af1432"/>
    <property type="match status" value="1"/>
</dbReference>
<dbReference type="RefSeq" id="WP_151655677.1">
    <property type="nucleotide sequence ID" value="NZ_WBVP01000015.1"/>
</dbReference>
<gene>
    <name evidence="2" type="ORF">F8B77_13095</name>
</gene>
<organism evidence="2 3">
    <name type="scientific">Aliivibrio finisterrensis</name>
    <dbReference type="NCBI Taxonomy" id="511998"/>
    <lineage>
        <taxon>Bacteria</taxon>
        <taxon>Pseudomonadati</taxon>
        <taxon>Pseudomonadota</taxon>
        <taxon>Gammaproteobacteria</taxon>
        <taxon>Vibrionales</taxon>
        <taxon>Vibrionaceae</taxon>
        <taxon>Aliivibrio</taxon>
    </lineage>
</organism>
<dbReference type="PANTHER" id="PTHR33525:SF4">
    <property type="entry name" value="CYCLIC DI-GMP PHOSPHODIESTERASE CDGJ"/>
    <property type="match status" value="1"/>
</dbReference>
<dbReference type="PROSITE" id="PS51833">
    <property type="entry name" value="HDOD"/>
    <property type="match status" value="1"/>
</dbReference>
<proteinExistence type="predicted"/>
<evidence type="ECO:0000313" key="2">
    <source>
        <dbReference type="EMBL" id="KAB2823952.1"/>
    </source>
</evidence>
<evidence type="ECO:0000313" key="3">
    <source>
        <dbReference type="Proteomes" id="UP000434870"/>
    </source>
</evidence>